<dbReference type="EMBL" id="LK033678">
    <property type="protein sequence ID" value="CDY58558.1"/>
    <property type="molecule type" value="Genomic_DNA"/>
</dbReference>
<evidence type="ECO:0000313" key="2">
    <source>
        <dbReference type="Proteomes" id="UP000028999"/>
    </source>
</evidence>
<sequence length="61" mass="6917">PRRCYCSSSVHPWLFLGLDNPGDKYKGTRHNMIGFFAESVGIQMNLVNIFTAVSKRQTLTL</sequence>
<gene>
    <name evidence="1" type="primary">BnaAnng15310D</name>
    <name evidence="1" type="ORF">GSBRNA2T00024842001</name>
</gene>
<organism evidence="1 2">
    <name type="scientific">Brassica napus</name>
    <name type="common">Rape</name>
    <dbReference type="NCBI Taxonomy" id="3708"/>
    <lineage>
        <taxon>Eukaryota</taxon>
        <taxon>Viridiplantae</taxon>
        <taxon>Streptophyta</taxon>
        <taxon>Embryophyta</taxon>
        <taxon>Tracheophyta</taxon>
        <taxon>Spermatophyta</taxon>
        <taxon>Magnoliopsida</taxon>
        <taxon>eudicotyledons</taxon>
        <taxon>Gunneridae</taxon>
        <taxon>Pentapetalae</taxon>
        <taxon>rosids</taxon>
        <taxon>malvids</taxon>
        <taxon>Brassicales</taxon>
        <taxon>Brassicaceae</taxon>
        <taxon>Brassiceae</taxon>
        <taxon>Brassica</taxon>
    </lineage>
</organism>
<protein>
    <submittedName>
        <fullName evidence="1">BnaAnng15310D protein</fullName>
    </submittedName>
</protein>
<keyword evidence="2" id="KW-1185">Reference proteome</keyword>
<evidence type="ECO:0000313" key="1">
    <source>
        <dbReference type="EMBL" id="CDY58558.1"/>
    </source>
</evidence>
<dbReference type="GO" id="GO:0004045">
    <property type="term" value="F:peptidyl-tRNA hydrolase activity"/>
    <property type="evidence" value="ECO:0007669"/>
    <property type="project" value="InterPro"/>
</dbReference>
<dbReference type="SUPFAM" id="SSF53178">
    <property type="entry name" value="Peptidyl-tRNA hydrolase-like"/>
    <property type="match status" value="1"/>
</dbReference>
<dbReference type="STRING" id="3708.A0A078J6E2"/>
<feature type="non-terminal residue" evidence="1">
    <location>
        <position position="1"/>
    </location>
</feature>
<dbReference type="AlphaFoldDB" id="A0A078J6E2"/>
<reference evidence="1 2" key="1">
    <citation type="journal article" date="2014" name="Science">
        <title>Plant genetics. Early allopolyploid evolution in the post-Neolithic Brassica napus oilseed genome.</title>
        <authorList>
            <person name="Chalhoub B."/>
            <person name="Denoeud F."/>
            <person name="Liu S."/>
            <person name="Parkin I.A."/>
            <person name="Tang H."/>
            <person name="Wang X."/>
            <person name="Chiquet J."/>
            <person name="Belcram H."/>
            <person name="Tong C."/>
            <person name="Samans B."/>
            <person name="Correa M."/>
            <person name="Da Silva C."/>
            <person name="Just J."/>
            <person name="Falentin C."/>
            <person name="Koh C.S."/>
            <person name="Le Clainche I."/>
            <person name="Bernard M."/>
            <person name="Bento P."/>
            <person name="Noel B."/>
            <person name="Labadie K."/>
            <person name="Alberti A."/>
            <person name="Charles M."/>
            <person name="Arnaud D."/>
            <person name="Guo H."/>
            <person name="Daviaud C."/>
            <person name="Alamery S."/>
            <person name="Jabbari K."/>
            <person name="Zhao M."/>
            <person name="Edger P.P."/>
            <person name="Chelaifa H."/>
            <person name="Tack D."/>
            <person name="Lassalle G."/>
            <person name="Mestiri I."/>
            <person name="Schnel N."/>
            <person name="Le Paslier M.C."/>
            <person name="Fan G."/>
            <person name="Renault V."/>
            <person name="Bayer P.E."/>
            <person name="Golicz A.A."/>
            <person name="Manoli S."/>
            <person name="Lee T.H."/>
            <person name="Thi V.H."/>
            <person name="Chalabi S."/>
            <person name="Hu Q."/>
            <person name="Fan C."/>
            <person name="Tollenaere R."/>
            <person name="Lu Y."/>
            <person name="Battail C."/>
            <person name="Shen J."/>
            <person name="Sidebottom C.H."/>
            <person name="Wang X."/>
            <person name="Canaguier A."/>
            <person name="Chauveau A."/>
            <person name="Berard A."/>
            <person name="Deniot G."/>
            <person name="Guan M."/>
            <person name="Liu Z."/>
            <person name="Sun F."/>
            <person name="Lim Y.P."/>
            <person name="Lyons E."/>
            <person name="Town C.D."/>
            <person name="Bancroft I."/>
            <person name="Wang X."/>
            <person name="Meng J."/>
            <person name="Ma J."/>
            <person name="Pires J.C."/>
            <person name="King G.J."/>
            <person name="Brunel D."/>
            <person name="Delourme R."/>
            <person name="Renard M."/>
            <person name="Aury J.M."/>
            <person name="Adams K.L."/>
            <person name="Batley J."/>
            <person name="Snowdon R.J."/>
            <person name="Tost J."/>
            <person name="Edwards D."/>
            <person name="Zhou Y."/>
            <person name="Hua W."/>
            <person name="Sharpe A.G."/>
            <person name="Paterson A.H."/>
            <person name="Guan C."/>
            <person name="Wincker P."/>
        </authorList>
    </citation>
    <scope>NUCLEOTIDE SEQUENCE [LARGE SCALE GENOMIC DNA]</scope>
    <source>
        <strain evidence="2">cv. Darmor-bzh</strain>
    </source>
</reference>
<name>A0A078J6E2_BRANA</name>
<dbReference type="Gramene" id="CDY58558">
    <property type="protein sequence ID" value="CDY58558"/>
    <property type="gene ID" value="GSBRNA2T00024842001"/>
</dbReference>
<dbReference type="Proteomes" id="UP000028999">
    <property type="component" value="Unassembled WGS sequence"/>
</dbReference>
<accession>A0A078J6E2</accession>
<dbReference type="InterPro" id="IPR036416">
    <property type="entry name" value="Pept_tRNA_hydro_sf"/>
</dbReference>
<dbReference type="PaxDb" id="3708-A0A078J6E2"/>
<dbReference type="Gene3D" id="3.40.50.1470">
    <property type="entry name" value="Peptidyl-tRNA hydrolase"/>
    <property type="match status" value="1"/>
</dbReference>
<proteinExistence type="predicted"/>